<dbReference type="Proteomes" id="UP001144204">
    <property type="component" value="Unassembled WGS sequence"/>
</dbReference>
<evidence type="ECO:0000256" key="2">
    <source>
        <dbReference type="HAMAP-Rule" id="MF_00973"/>
    </source>
</evidence>
<comment type="caution">
    <text evidence="3">The sequence shown here is derived from an EMBL/GenBank/DDBJ whole genome shotgun (WGS) entry which is preliminary data.</text>
</comment>
<reference evidence="3" key="2">
    <citation type="journal article" date="2023" name="PLoS ONE">
        <title>Philodulcilactobacillus myokoensis gen. nov., sp. nov., a fructophilic, acidophilic, and agar-phobic lactic acid bacterium isolated from fermented vegetable extracts.</title>
        <authorList>
            <person name="Kouya T."/>
            <person name="Ishiyama Y."/>
            <person name="Ohashi S."/>
            <person name="Kumakubo R."/>
            <person name="Yamazaki T."/>
            <person name="Otaki T."/>
        </authorList>
    </citation>
    <scope>NUCLEOTIDE SEQUENCE</scope>
    <source>
        <strain evidence="3">WR16-4</strain>
    </source>
</reference>
<dbReference type="NCBIfam" id="TIGR01826">
    <property type="entry name" value="CofD_related"/>
    <property type="match status" value="1"/>
</dbReference>
<evidence type="ECO:0000313" key="3">
    <source>
        <dbReference type="EMBL" id="GLB47132.1"/>
    </source>
</evidence>
<dbReference type="CDD" id="cd07187">
    <property type="entry name" value="YvcK_like"/>
    <property type="match status" value="1"/>
</dbReference>
<dbReference type="GO" id="GO:0043743">
    <property type="term" value="F:LPPG:FO 2-phospho-L-lactate transferase activity"/>
    <property type="evidence" value="ECO:0007669"/>
    <property type="project" value="InterPro"/>
</dbReference>
<dbReference type="GO" id="GO:0008360">
    <property type="term" value="P:regulation of cell shape"/>
    <property type="evidence" value="ECO:0007669"/>
    <property type="project" value="UniProtKB-UniRule"/>
</dbReference>
<proteinExistence type="inferred from homology"/>
<protein>
    <recommendedName>
        <fullName evidence="2">Putative gluconeogenesis factor</fullName>
    </recommendedName>
</protein>
<dbReference type="GO" id="GO:0005737">
    <property type="term" value="C:cytoplasm"/>
    <property type="evidence" value="ECO:0007669"/>
    <property type="project" value="UniProtKB-SubCell"/>
</dbReference>
<comment type="function">
    <text evidence="2">Required for morphogenesis under gluconeogenic growth conditions.</text>
</comment>
<dbReference type="PANTHER" id="PTHR30135">
    <property type="entry name" value="UNCHARACTERIZED PROTEIN YVCK-RELATED"/>
    <property type="match status" value="1"/>
</dbReference>
<dbReference type="Pfam" id="PF01933">
    <property type="entry name" value="CofD"/>
    <property type="match status" value="1"/>
</dbReference>
<evidence type="ECO:0000256" key="1">
    <source>
        <dbReference type="ARBA" id="ARBA00022490"/>
    </source>
</evidence>
<dbReference type="AlphaFoldDB" id="A0A9W6B1C2"/>
<comment type="subcellular location">
    <subcellularLocation>
        <location evidence="2">Cytoplasm</location>
    </subcellularLocation>
</comment>
<dbReference type="InterPro" id="IPR010119">
    <property type="entry name" value="Gluconeogen_factor"/>
</dbReference>
<accession>A0A9W6B1C2</accession>
<dbReference type="HAMAP" id="MF_00973">
    <property type="entry name" value="Gluconeogen_factor"/>
    <property type="match status" value="1"/>
</dbReference>
<dbReference type="InterPro" id="IPR002882">
    <property type="entry name" value="CofD"/>
</dbReference>
<dbReference type="SUPFAM" id="SSF142338">
    <property type="entry name" value="CofD-like"/>
    <property type="match status" value="1"/>
</dbReference>
<organism evidence="3 4">
    <name type="scientific">Philodulcilactobacillus myokoensis</name>
    <dbReference type="NCBI Taxonomy" id="2929573"/>
    <lineage>
        <taxon>Bacteria</taxon>
        <taxon>Bacillati</taxon>
        <taxon>Bacillota</taxon>
        <taxon>Bacilli</taxon>
        <taxon>Lactobacillales</taxon>
        <taxon>Lactobacillaceae</taxon>
        <taxon>Philodulcilactobacillus</taxon>
    </lineage>
</organism>
<gene>
    <name evidence="3" type="ORF">WR164_11110</name>
</gene>
<dbReference type="Gene3D" id="3.40.50.10680">
    <property type="entry name" value="CofD-like domains"/>
    <property type="match status" value="1"/>
</dbReference>
<reference evidence="3" key="1">
    <citation type="submission" date="2022-07" db="EMBL/GenBank/DDBJ databases">
        <authorList>
            <person name="Kouya T."/>
            <person name="Ishiyama Y."/>
        </authorList>
    </citation>
    <scope>NUCLEOTIDE SEQUENCE</scope>
    <source>
        <strain evidence="3">WR16-4</strain>
    </source>
</reference>
<comment type="similarity">
    <text evidence="2">Belongs to the gluconeogenesis factor family.</text>
</comment>
<dbReference type="EMBL" id="BRPL01000002">
    <property type="protein sequence ID" value="GLB47132.1"/>
    <property type="molecule type" value="Genomic_DNA"/>
</dbReference>
<dbReference type="InterPro" id="IPR038136">
    <property type="entry name" value="CofD-like_dom_sf"/>
</dbReference>
<dbReference type="PANTHER" id="PTHR30135:SF3">
    <property type="entry name" value="GLUCONEOGENESIS FACTOR-RELATED"/>
    <property type="match status" value="1"/>
</dbReference>
<dbReference type="RefSeq" id="WP_373876901.1">
    <property type="nucleotide sequence ID" value="NZ_BRPL01000002.1"/>
</dbReference>
<evidence type="ECO:0000313" key="4">
    <source>
        <dbReference type="Proteomes" id="UP001144204"/>
    </source>
</evidence>
<keyword evidence="4" id="KW-1185">Reference proteome</keyword>
<sequence length="325" mass="35978">MIKKNSSKRPKIVVIGGGTGLPVILKSLKNKNIDITAIVTTADDGGSSGILRNYIDMVPPGDIRNVMDALSNLPKVNLNLFQYRFKSKDQFFAGHPIGNLIIAALSEMNGGIFNAVKELSRIMKVDGHVYPATEQKLVLHAKFKDGSQVDGESEITNAHGQIKRVWVTTTNGKAPKAIDPVIKAIHDADQIVLGPGSLFTSILPELMINNLGKAIINANAQVVYICNIMAQNGETNGFSDADHVKVLNQHLKHHFIDMVFVNNKKVPKGYIDQNKWDEYNQQITKDPDELRKHGCKFIYDDFLDLHDHGAFHNGDKVVKKLLNIL</sequence>
<keyword evidence="1 2" id="KW-0963">Cytoplasm</keyword>
<name>A0A9W6B1C2_9LACO</name>